<evidence type="ECO:0000256" key="7">
    <source>
        <dbReference type="ARBA" id="ARBA00023136"/>
    </source>
</evidence>
<organism evidence="9 10">
    <name type="scientific">Chloroherpeton thalassium (strain ATCC 35110 / GB-78)</name>
    <dbReference type="NCBI Taxonomy" id="517418"/>
    <lineage>
        <taxon>Bacteria</taxon>
        <taxon>Pseudomonadati</taxon>
        <taxon>Chlorobiota</taxon>
        <taxon>Chlorobiia</taxon>
        <taxon>Chlorobiales</taxon>
        <taxon>Chloroherpetonaceae</taxon>
        <taxon>Chloroherpeton</taxon>
    </lineage>
</organism>
<evidence type="ECO:0000313" key="10">
    <source>
        <dbReference type="Proteomes" id="UP000001208"/>
    </source>
</evidence>
<reference evidence="9 10" key="1">
    <citation type="submission" date="2008-06" db="EMBL/GenBank/DDBJ databases">
        <title>Complete sequence of Chloroherpeton thalassium ATCC 35110.</title>
        <authorList>
            <consortium name="US DOE Joint Genome Institute"/>
            <person name="Lucas S."/>
            <person name="Copeland A."/>
            <person name="Lapidus A."/>
            <person name="Glavina del Rio T."/>
            <person name="Dalin E."/>
            <person name="Tice H."/>
            <person name="Bruce D."/>
            <person name="Goodwin L."/>
            <person name="Pitluck S."/>
            <person name="Schmutz J."/>
            <person name="Larimer F."/>
            <person name="Land M."/>
            <person name="Hauser L."/>
            <person name="Kyrpides N."/>
            <person name="Mikhailova N."/>
            <person name="Liu Z."/>
            <person name="Li T."/>
            <person name="Zhao F."/>
            <person name="Overmann J."/>
            <person name="Bryant D.A."/>
            <person name="Richardson P."/>
        </authorList>
    </citation>
    <scope>NUCLEOTIDE SEQUENCE [LARGE SCALE GENOMIC DNA]</scope>
    <source>
        <strain evidence="10">ATCC 35110 / GB-78</strain>
    </source>
</reference>
<gene>
    <name evidence="9" type="ordered locus">Ctha_2621</name>
</gene>
<dbReference type="KEGG" id="cts:Ctha_2621"/>
<dbReference type="PANTHER" id="PTHR32024">
    <property type="entry name" value="TRK SYSTEM POTASSIUM UPTAKE PROTEIN TRKG-RELATED"/>
    <property type="match status" value="1"/>
</dbReference>
<evidence type="ECO:0000256" key="2">
    <source>
        <dbReference type="ARBA" id="ARBA00022448"/>
    </source>
</evidence>
<feature type="transmembrane region" description="Helical" evidence="8">
    <location>
        <begin position="168"/>
        <end position="187"/>
    </location>
</feature>
<feature type="transmembrane region" description="Helical" evidence="8">
    <location>
        <begin position="354"/>
        <end position="376"/>
    </location>
</feature>
<dbReference type="GO" id="GO:0030001">
    <property type="term" value="P:metal ion transport"/>
    <property type="evidence" value="ECO:0007669"/>
    <property type="project" value="UniProtKB-ARBA"/>
</dbReference>
<keyword evidence="3" id="KW-1003">Cell membrane</keyword>
<evidence type="ECO:0000313" key="9">
    <source>
        <dbReference type="EMBL" id="ACF15070.1"/>
    </source>
</evidence>
<dbReference type="STRING" id="517418.Ctha_2621"/>
<dbReference type="AlphaFoldDB" id="B3QYA4"/>
<dbReference type="GO" id="GO:0005886">
    <property type="term" value="C:plasma membrane"/>
    <property type="evidence" value="ECO:0007669"/>
    <property type="project" value="UniProtKB-SubCell"/>
</dbReference>
<dbReference type="RefSeq" id="WP_012501152.1">
    <property type="nucleotide sequence ID" value="NC_011026.1"/>
</dbReference>
<dbReference type="InterPro" id="IPR003445">
    <property type="entry name" value="Cat_transpt"/>
</dbReference>
<feature type="transmembrane region" description="Helical" evidence="8">
    <location>
        <begin position="477"/>
        <end position="496"/>
    </location>
</feature>
<dbReference type="SUPFAM" id="SSF81324">
    <property type="entry name" value="Voltage-gated potassium channels"/>
    <property type="match status" value="1"/>
</dbReference>
<evidence type="ECO:0000256" key="4">
    <source>
        <dbReference type="ARBA" id="ARBA00022692"/>
    </source>
</evidence>
<dbReference type="GO" id="GO:0016787">
    <property type="term" value="F:hydrolase activity"/>
    <property type="evidence" value="ECO:0007669"/>
    <property type="project" value="UniProtKB-KW"/>
</dbReference>
<accession>B3QYA4</accession>
<sequence length="611" mass="67479">MAKRLLFIKSSTQKDSTVAPRFIEQNQERLLKWIRSSLLLLAILAVVSIITDYGFPHDTETTYWLQRLDFFILTGFLGLGCARLILEEDKLQYAKDHWIDLVILVLILLHLILPLPISNLLPTHDGLLNLESLTRFYIILTQFFVLLPLIPPFLRYSQKLMTYNIQPTMLILVSFAILILIGALLLLLPRATVSQPLSFVDALFMSTSAVCVTGLIVVDTATYFTTLGHTILLVLMQIGGLGIMTLTTFFAYILGSDAKLKEYSAMKDLLGEENLGKIRQTVIQIALTTFVIEFLGAISLYGFLPPHSFDSHKEKLFFSIFHAISAFCNAGFALKTDNLMDTTFRYNEGALLTVMSLIVLGGIGFPVLSNMGSVLYAKVFNQKGSWASKRLTVHSKLVLITTGLLLLVGTLGFYLLETNKTLAELPFHQKFLAALFHSVSARTAGFNTVDIGKLATPTLFFMSLLMWIGASPGSTGGGVKTTTAALSLLNIIAIVSGKNRIEVFRKQVSTVAVIKAFSTMLLSIIYIATVLFILLITEHLPLESIAFEIVSALGTVGLSTGITSQLSTFGKIVITITMFFGRIGLLSTLIALTKKRSIARYRYTEENVLVN</sequence>
<feature type="transmembrane region" description="Helical" evidence="8">
    <location>
        <begin position="137"/>
        <end position="156"/>
    </location>
</feature>
<protein>
    <submittedName>
        <fullName evidence="9">H(+)-transporting two-sector ATPase</fullName>
        <ecNumber evidence="9">3.6.3.14</ecNumber>
    </submittedName>
</protein>
<keyword evidence="4 8" id="KW-0812">Transmembrane</keyword>
<feature type="transmembrane region" description="Helical" evidence="8">
    <location>
        <begin position="572"/>
        <end position="592"/>
    </location>
</feature>
<comment type="subcellular location">
    <subcellularLocation>
        <location evidence="1">Cell membrane</location>
        <topology evidence="1">Multi-pass membrane protein</topology>
    </subcellularLocation>
</comment>
<proteinExistence type="predicted"/>
<evidence type="ECO:0000256" key="3">
    <source>
        <dbReference type="ARBA" id="ARBA00022475"/>
    </source>
</evidence>
<dbReference type="GO" id="GO:0008324">
    <property type="term" value="F:monoatomic cation transmembrane transporter activity"/>
    <property type="evidence" value="ECO:0007669"/>
    <property type="project" value="InterPro"/>
</dbReference>
<feature type="transmembrane region" description="Helical" evidence="8">
    <location>
        <begin position="38"/>
        <end position="56"/>
    </location>
</feature>
<feature type="transmembrane region" description="Helical" evidence="8">
    <location>
        <begin position="397"/>
        <end position="416"/>
    </location>
</feature>
<dbReference type="HOGENOM" id="CLU_026429_3_1_10"/>
<feature type="transmembrane region" description="Helical" evidence="8">
    <location>
        <begin position="98"/>
        <end position="117"/>
    </location>
</feature>
<feature type="transmembrane region" description="Helical" evidence="8">
    <location>
        <begin position="282"/>
        <end position="304"/>
    </location>
</feature>
<dbReference type="Pfam" id="PF02386">
    <property type="entry name" value="TrkH"/>
    <property type="match status" value="1"/>
</dbReference>
<name>B3QYA4_CHLT3</name>
<dbReference type="Proteomes" id="UP000001208">
    <property type="component" value="Chromosome"/>
</dbReference>
<keyword evidence="5 8" id="KW-1133">Transmembrane helix</keyword>
<keyword evidence="6" id="KW-0406">Ion transport</keyword>
<feature type="transmembrane region" description="Helical" evidence="8">
    <location>
        <begin position="68"/>
        <end position="86"/>
    </location>
</feature>
<dbReference type="EMBL" id="CP001100">
    <property type="protein sequence ID" value="ACF15070.1"/>
    <property type="molecule type" value="Genomic_DNA"/>
</dbReference>
<dbReference type="InterPro" id="IPR027359">
    <property type="entry name" value="Volt_channel_dom_sf"/>
</dbReference>
<keyword evidence="10" id="KW-1185">Reference proteome</keyword>
<dbReference type="eggNOG" id="COG0168">
    <property type="taxonomic scope" value="Bacteria"/>
</dbReference>
<keyword evidence="7 8" id="KW-0472">Membrane</keyword>
<dbReference type="EC" id="3.6.3.14" evidence="9"/>
<dbReference type="Gene3D" id="1.20.120.350">
    <property type="entry name" value="Voltage-gated potassium channels. Chain C"/>
    <property type="match status" value="1"/>
</dbReference>
<evidence type="ECO:0000256" key="1">
    <source>
        <dbReference type="ARBA" id="ARBA00004651"/>
    </source>
</evidence>
<feature type="transmembrane region" description="Helical" evidence="8">
    <location>
        <begin position="516"/>
        <end position="536"/>
    </location>
</feature>
<evidence type="ECO:0000256" key="6">
    <source>
        <dbReference type="ARBA" id="ARBA00023065"/>
    </source>
</evidence>
<evidence type="ECO:0000256" key="8">
    <source>
        <dbReference type="SAM" id="Phobius"/>
    </source>
</evidence>
<keyword evidence="9" id="KW-0378">Hydrolase</keyword>
<feature type="transmembrane region" description="Helical" evidence="8">
    <location>
        <begin position="230"/>
        <end position="254"/>
    </location>
</feature>
<feature type="transmembrane region" description="Helical" evidence="8">
    <location>
        <begin position="316"/>
        <end position="334"/>
    </location>
</feature>
<dbReference type="PANTHER" id="PTHR32024:SF1">
    <property type="entry name" value="KTR SYSTEM POTASSIUM UPTAKE PROTEIN B"/>
    <property type="match status" value="1"/>
</dbReference>
<dbReference type="OrthoDB" id="9810952at2"/>
<keyword evidence="2" id="KW-0813">Transport</keyword>
<evidence type="ECO:0000256" key="5">
    <source>
        <dbReference type="ARBA" id="ARBA00022989"/>
    </source>
</evidence>
<feature type="transmembrane region" description="Helical" evidence="8">
    <location>
        <begin position="199"/>
        <end position="218"/>
    </location>
</feature>